<evidence type="ECO:0000313" key="4">
    <source>
        <dbReference type="Proteomes" id="UP000283090"/>
    </source>
</evidence>
<name>A0A436ZPJ3_ARTFL</name>
<dbReference type="OrthoDB" id="10017208at2759"/>
<dbReference type="EMBL" id="SAEB01000012">
    <property type="protein sequence ID" value="RVD80810.1"/>
    <property type="molecule type" value="Genomic_DNA"/>
</dbReference>
<evidence type="ECO:0000313" key="3">
    <source>
        <dbReference type="EMBL" id="RVD80810.1"/>
    </source>
</evidence>
<reference evidence="3 4" key="1">
    <citation type="submission" date="2019-01" db="EMBL/GenBank/DDBJ databases">
        <title>Intercellular communication is required for trap formation in the nematode-trapping fungus Duddingtonia flagrans.</title>
        <authorList>
            <person name="Youssar L."/>
            <person name="Wernet V."/>
            <person name="Hensel N."/>
            <person name="Hildebrandt H.-G."/>
            <person name="Fischer R."/>
        </authorList>
    </citation>
    <scope>NUCLEOTIDE SEQUENCE [LARGE SCALE GENOMIC DNA]</scope>
    <source>
        <strain evidence="3 4">CBS H-5679</strain>
    </source>
</reference>
<dbReference type="AlphaFoldDB" id="A0A436ZPJ3"/>
<evidence type="ECO:0000256" key="1">
    <source>
        <dbReference type="SAM" id="MobiDB-lite"/>
    </source>
</evidence>
<comment type="caution">
    <text evidence="3">The sequence shown here is derived from an EMBL/GenBank/DDBJ whole genome shotgun (WGS) entry which is preliminary data.</text>
</comment>
<evidence type="ECO:0000256" key="2">
    <source>
        <dbReference type="SAM" id="Phobius"/>
    </source>
</evidence>
<keyword evidence="4" id="KW-1185">Reference proteome</keyword>
<keyword evidence="2" id="KW-0472">Membrane</keyword>
<keyword evidence="2" id="KW-1133">Transmembrane helix</keyword>
<organism evidence="3 4">
    <name type="scientific">Arthrobotrys flagrans</name>
    <name type="common">Nematode-trapping fungus</name>
    <name type="synonym">Trichothecium flagrans</name>
    <dbReference type="NCBI Taxonomy" id="97331"/>
    <lineage>
        <taxon>Eukaryota</taxon>
        <taxon>Fungi</taxon>
        <taxon>Dikarya</taxon>
        <taxon>Ascomycota</taxon>
        <taxon>Pezizomycotina</taxon>
        <taxon>Orbiliomycetes</taxon>
        <taxon>Orbiliales</taxon>
        <taxon>Orbiliaceae</taxon>
        <taxon>Arthrobotrys</taxon>
    </lineage>
</organism>
<proteinExistence type="predicted"/>
<dbReference type="Proteomes" id="UP000283090">
    <property type="component" value="Unassembled WGS sequence"/>
</dbReference>
<dbReference type="GeneID" id="93591012"/>
<protein>
    <submittedName>
        <fullName evidence="3">Uncharacterized protein</fullName>
    </submittedName>
</protein>
<dbReference type="RefSeq" id="XP_067486354.1">
    <property type="nucleotide sequence ID" value="XM_067638470.1"/>
</dbReference>
<sequence>MIFSTIKPFVFYQIMVDSFDITWNATAVAFWGILESSLALVIACLPALNRGPMGGTESDEHLRRTSSGELERKGGGYYPRITVQRSFHLTEERASVLEQTFEDYIPKARVSVDVMLPPTAKRFGGSSRRTTPPSLDDSEVLTTYTHP</sequence>
<accession>A0A436ZPJ3</accession>
<feature type="region of interest" description="Disordered" evidence="1">
    <location>
        <begin position="52"/>
        <end position="76"/>
    </location>
</feature>
<keyword evidence="2" id="KW-0812">Transmembrane</keyword>
<feature type="transmembrane region" description="Helical" evidence="2">
    <location>
        <begin position="28"/>
        <end position="48"/>
    </location>
</feature>
<feature type="region of interest" description="Disordered" evidence="1">
    <location>
        <begin position="121"/>
        <end position="147"/>
    </location>
</feature>
<dbReference type="VEuPathDB" id="FungiDB:DFL_008701"/>
<gene>
    <name evidence="3" type="ORF">DFL_008701</name>
</gene>